<keyword evidence="1" id="KW-0175">Coiled coil</keyword>
<keyword evidence="3" id="KW-0812">Transmembrane</keyword>
<organism evidence="4 5">
    <name type="scientific">Rubripirellula lacrimiformis</name>
    <dbReference type="NCBI Taxonomy" id="1930273"/>
    <lineage>
        <taxon>Bacteria</taxon>
        <taxon>Pseudomonadati</taxon>
        <taxon>Planctomycetota</taxon>
        <taxon>Planctomycetia</taxon>
        <taxon>Pirellulales</taxon>
        <taxon>Pirellulaceae</taxon>
        <taxon>Rubripirellula</taxon>
    </lineage>
</organism>
<dbReference type="EMBL" id="CP036525">
    <property type="protein sequence ID" value="QDT02472.1"/>
    <property type="molecule type" value="Genomic_DNA"/>
</dbReference>
<keyword evidence="3" id="KW-0472">Membrane</keyword>
<feature type="coiled-coil region" evidence="1">
    <location>
        <begin position="140"/>
        <end position="167"/>
    </location>
</feature>
<name>A0A517N5Q4_9BACT</name>
<evidence type="ECO:0000313" key="4">
    <source>
        <dbReference type="EMBL" id="QDT02472.1"/>
    </source>
</evidence>
<dbReference type="RefSeq" id="WP_145168166.1">
    <property type="nucleotide sequence ID" value="NZ_CP036525.1"/>
</dbReference>
<dbReference type="KEGG" id="rlc:K227x_08490"/>
<gene>
    <name evidence="4" type="ORF">K227x_08490</name>
</gene>
<evidence type="ECO:0000313" key="5">
    <source>
        <dbReference type="Proteomes" id="UP000318538"/>
    </source>
</evidence>
<feature type="region of interest" description="Disordered" evidence="2">
    <location>
        <begin position="334"/>
        <end position="353"/>
    </location>
</feature>
<dbReference type="Proteomes" id="UP000318538">
    <property type="component" value="Chromosome"/>
</dbReference>
<accession>A0A517N5Q4</accession>
<evidence type="ECO:0000256" key="3">
    <source>
        <dbReference type="SAM" id="Phobius"/>
    </source>
</evidence>
<keyword evidence="5" id="KW-1185">Reference proteome</keyword>
<feature type="compositionally biased region" description="Polar residues" evidence="2">
    <location>
        <begin position="343"/>
        <end position="353"/>
    </location>
</feature>
<dbReference type="OrthoDB" id="284128at2"/>
<sequence length="353" mass="38629">MSGNRRNRTTIELGHDSFLDIVANLVGILIILVVILGAQSTAVIEEIEEQSRDETVVENIVDIDGAEYATDQQMSKLAQQSMRAAAAQAESNRLERLVRQYDSELEARSRQRAMLLDLLNEAQAAWESGKQELDQKQTLAAARLRELQTAKSELSKLEGERRRLEGQAEPVVSVEHLPTPMAKTVFGDEIHLRLKGNLVSVVPVDRLVDEIKGDFKRVVAGTRDGDLDGAVGPVRGYVARYVMNKSRGLTSNSGRSQMATRVQLVGMTLEPLAEPHGQSIDKVLNGSSELDIELAGRNPGNTTITVWVYPDSFGAFRGLKERLYAKGFATAARPLPMGRPISGSPQGSRSSAQ</sequence>
<evidence type="ECO:0000256" key="2">
    <source>
        <dbReference type="SAM" id="MobiDB-lite"/>
    </source>
</evidence>
<evidence type="ECO:0000256" key="1">
    <source>
        <dbReference type="SAM" id="Coils"/>
    </source>
</evidence>
<feature type="coiled-coil region" evidence="1">
    <location>
        <begin position="77"/>
        <end position="104"/>
    </location>
</feature>
<protein>
    <submittedName>
        <fullName evidence="4">Uncharacterized protein</fullName>
    </submittedName>
</protein>
<feature type="transmembrane region" description="Helical" evidence="3">
    <location>
        <begin position="21"/>
        <end position="38"/>
    </location>
</feature>
<dbReference type="AlphaFoldDB" id="A0A517N5Q4"/>
<keyword evidence="3" id="KW-1133">Transmembrane helix</keyword>
<proteinExistence type="predicted"/>
<reference evidence="4 5" key="1">
    <citation type="submission" date="2019-02" db="EMBL/GenBank/DDBJ databases">
        <title>Deep-cultivation of Planctomycetes and their phenomic and genomic characterization uncovers novel biology.</title>
        <authorList>
            <person name="Wiegand S."/>
            <person name="Jogler M."/>
            <person name="Boedeker C."/>
            <person name="Pinto D."/>
            <person name="Vollmers J."/>
            <person name="Rivas-Marin E."/>
            <person name="Kohn T."/>
            <person name="Peeters S.H."/>
            <person name="Heuer A."/>
            <person name="Rast P."/>
            <person name="Oberbeckmann S."/>
            <person name="Bunk B."/>
            <person name="Jeske O."/>
            <person name="Meyerdierks A."/>
            <person name="Storesund J.E."/>
            <person name="Kallscheuer N."/>
            <person name="Luecker S."/>
            <person name="Lage O.M."/>
            <person name="Pohl T."/>
            <person name="Merkel B.J."/>
            <person name="Hornburger P."/>
            <person name="Mueller R.-W."/>
            <person name="Bruemmer F."/>
            <person name="Labrenz M."/>
            <person name="Spormann A.M."/>
            <person name="Op den Camp H."/>
            <person name="Overmann J."/>
            <person name="Amann R."/>
            <person name="Jetten M.S.M."/>
            <person name="Mascher T."/>
            <person name="Medema M.H."/>
            <person name="Devos D.P."/>
            <person name="Kaster A.-K."/>
            <person name="Ovreas L."/>
            <person name="Rohde M."/>
            <person name="Galperin M.Y."/>
            <person name="Jogler C."/>
        </authorList>
    </citation>
    <scope>NUCLEOTIDE SEQUENCE [LARGE SCALE GENOMIC DNA]</scope>
    <source>
        <strain evidence="4 5">K22_7</strain>
    </source>
</reference>